<proteinExistence type="inferred from homology"/>
<dbReference type="PANTHER" id="PTHR33495">
    <property type="entry name" value="ANTI-SIGMA FACTOR ANTAGONIST TM_1081-RELATED-RELATED"/>
    <property type="match status" value="1"/>
</dbReference>
<feature type="domain" description="STAS" evidence="3">
    <location>
        <begin position="1"/>
        <end position="98"/>
    </location>
</feature>
<evidence type="ECO:0000259" key="3">
    <source>
        <dbReference type="PROSITE" id="PS50801"/>
    </source>
</evidence>
<evidence type="ECO:0000313" key="4">
    <source>
        <dbReference type="EMBL" id="SUQ18938.1"/>
    </source>
</evidence>
<dbReference type="SUPFAM" id="SSF52091">
    <property type="entry name" value="SpoIIaa-like"/>
    <property type="match status" value="1"/>
</dbReference>
<evidence type="ECO:0000256" key="1">
    <source>
        <dbReference type="ARBA" id="ARBA00009013"/>
    </source>
</evidence>
<dbReference type="EMBL" id="UHJL01000001">
    <property type="protein sequence ID" value="SUQ18938.1"/>
    <property type="molecule type" value="Genomic_DNA"/>
</dbReference>
<dbReference type="GO" id="GO:0043856">
    <property type="term" value="F:anti-sigma factor antagonist activity"/>
    <property type="evidence" value="ECO:0007669"/>
    <property type="project" value="InterPro"/>
</dbReference>
<gene>
    <name evidence="4" type="ORF">SAMN05661053_0160</name>
</gene>
<dbReference type="PROSITE" id="PS50801">
    <property type="entry name" value="STAS"/>
    <property type="match status" value="1"/>
</dbReference>
<dbReference type="InterPro" id="IPR003658">
    <property type="entry name" value="Anti-sigma_ant"/>
</dbReference>
<dbReference type="CDD" id="cd07043">
    <property type="entry name" value="STAS_anti-anti-sigma_factors"/>
    <property type="match status" value="1"/>
</dbReference>
<dbReference type="InterPro" id="IPR036513">
    <property type="entry name" value="STAS_dom_sf"/>
</dbReference>
<accession>A0A380RTR9</accession>
<evidence type="ECO:0000313" key="5">
    <source>
        <dbReference type="Proteomes" id="UP000255423"/>
    </source>
</evidence>
<evidence type="ECO:0000256" key="2">
    <source>
        <dbReference type="RuleBase" id="RU003749"/>
    </source>
</evidence>
<dbReference type="NCBIfam" id="TIGR00377">
    <property type="entry name" value="ant_ant_sig"/>
    <property type="match status" value="1"/>
</dbReference>
<dbReference type="RefSeq" id="WP_109571744.1">
    <property type="nucleotide sequence ID" value="NZ_UHJL01000001.1"/>
</dbReference>
<dbReference type="AlphaFoldDB" id="A0A380RTR9"/>
<reference evidence="4 5" key="1">
    <citation type="submission" date="2017-08" db="EMBL/GenBank/DDBJ databases">
        <authorList>
            <person name="de Groot N.N."/>
        </authorList>
    </citation>
    <scope>NUCLEOTIDE SEQUENCE [LARGE SCALE GENOMIC DNA]</scope>
    <source>
        <strain evidence="4 5">HM2</strain>
    </source>
</reference>
<dbReference type="InterPro" id="IPR002645">
    <property type="entry name" value="STAS_dom"/>
</dbReference>
<dbReference type="Proteomes" id="UP000255423">
    <property type="component" value="Unassembled WGS sequence"/>
</dbReference>
<sequence length="98" mass="10817">MKIEKNVDGSNTSFALEGRLDTMTAPLLESEIQGKLDGVTDLEFDFAKLTYISSAGLRVLLSAQKIMNKQGKMIIKNVCDEIKEIFEVTGFSDILTVV</sequence>
<protein>
    <recommendedName>
        <fullName evidence="2">Anti-sigma factor antagonist</fullName>
    </recommendedName>
</protein>
<organism evidence="4 5">
    <name type="scientific">Fibrobacter succinogenes</name>
    <name type="common">Bacteroides succinogenes</name>
    <dbReference type="NCBI Taxonomy" id="833"/>
    <lineage>
        <taxon>Bacteria</taxon>
        <taxon>Pseudomonadati</taxon>
        <taxon>Fibrobacterota</taxon>
        <taxon>Fibrobacteria</taxon>
        <taxon>Fibrobacterales</taxon>
        <taxon>Fibrobacteraceae</taxon>
        <taxon>Fibrobacter</taxon>
    </lineage>
</organism>
<comment type="similarity">
    <text evidence="1 2">Belongs to the anti-sigma-factor antagonist family.</text>
</comment>
<name>A0A380RTR9_FIBSU</name>
<dbReference type="Gene3D" id="3.30.750.24">
    <property type="entry name" value="STAS domain"/>
    <property type="match status" value="1"/>
</dbReference>
<dbReference type="Pfam" id="PF01740">
    <property type="entry name" value="STAS"/>
    <property type="match status" value="1"/>
</dbReference>
<dbReference type="PANTHER" id="PTHR33495:SF14">
    <property type="entry name" value="ANTI-SIGMA FACTOR ANTAGONIST"/>
    <property type="match status" value="1"/>
</dbReference>